<dbReference type="VEuPathDB" id="CryptoDB:Cvel_2572"/>
<dbReference type="PROSITE" id="PS50005">
    <property type="entry name" value="TPR"/>
    <property type="match status" value="1"/>
</dbReference>
<dbReference type="EMBL" id="CDMZ01000033">
    <property type="protein sequence ID" value="CEM04969.1"/>
    <property type="molecule type" value="Genomic_DNA"/>
</dbReference>
<dbReference type="Pfam" id="PF07719">
    <property type="entry name" value="TPR_2"/>
    <property type="match status" value="1"/>
</dbReference>
<gene>
    <name evidence="5" type="ORF">Cvel_2572</name>
</gene>
<dbReference type="InterPro" id="IPR013105">
    <property type="entry name" value="TPR_2"/>
</dbReference>
<dbReference type="SMART" id="SM00028">
    <property type="entry name" value="TPR"/>
    <property type="match status" value="1"/>
</dbReference>
<reference evidence="5" key="1">
    <citation type="submission" date="2014-11" db="EMBL/GenBank/DDBJ databases">
        <authorList>
            <person name="Otto D Thomas"/>
            <person name="Naeem Raeece"/>
        </authorList>
    </citation>
    <scope>NUCLEOTIDE SEQUENCE</scope>
</reference>
<evidence type="ECO:0000256" key="1">
    <source>
        <dbReference type="ARBA" id="ARBA00022737"/>
    </source>
</evidence>
<dbReference type="SUPFAM" id="SSF48452">
    <property type="entry name" value="TPR-like"/>
    <property type="match status" value="1"/>
</dbReference>
<dbReference type="InterPro" id="IPR011990">
    <property type="entry name" value="TPR-like_helical_dom_sf"/>
</dbReference>
<accession>A0A0G4F045</accession>
<dbReference type="InterPro" id="IPR019734">
    <property type="entry name" value="TPR_rpt"/>
</dbReference>
<name>A0A0G4F045_9ALVE</name>
<evidence type="ECO:0000256" key="3">
    <source>
        <dbReference type="PROSITE-ProRule" id="PRU00339"/>
    </source>
</evidence>
<protein>
    <submittedName>
        <fullName evidence="5">Uncharacterized protein</fullName>
    </submittedName>
</protein>
<feature type="repeat" description="TPR" evidence="3">
    <location>
        <begin position="672"/>
        <end position="705"/>
    </location>
</feature>
<keyword evidence="1" id="KW-0677">Repeat</keyword>
<evidence type="ECO:0000256" key="2">
    <source>
        <dbReference type="ARBA" id="ARBA00022803"/>
    </source>
</evidence>
<organism evidence="5">
    <name type="scientific">Chromera velia CCMP2878</name>
    <dbReference type="NCBI Taxonomy" id="1169474"/>
    <lineage>
        <taxon>Eukaryota</taxon>
        <taxon>Sar</taxon>
        <taxon>Alveolata</taxon>
        <taxon>Colpodellida</taxon>
        <taxon>Chromeraceae</taxon>
        <taxon>Chromera</taxon>
    </lineage>
</organism>
<proteinExistence type="predicted"/>
<evidence type="ECO:0000256" key="4">
    <source>
        <dbReference type="SAM" id="MobiDB-lite"/>
    </source>
</evidence>
<evidence type="ECO:0000313" key="5">
    <source>
        <dbReference type="EMBL" id="CEM04969.1"/>
    </source>
</evidence>
<feature type="region of interest" description="Disordered" evidence="4">
    <location>
        <begin position="1"/>
        <end position="26"/>
    </location>
</feature>
<dbReference type="AlphaFoldDB" id="A0A0G4F045"/>
<keyword evidence="2 3" id="KW-0802">TPR repeat</keyword>
<dbReference type="Gene3D" id="1.25.40.10">
    <property type="entry name" value="Tetratricopeptide repeat domain"/>
    <property type="match status" value="1"/>
</dbReference>
<sequence length="719" mass="77292">MPPVSRQFPPSRRPGGDAEQGEDVSMDEEELAGMLANMGLECGMDEMEAVAEGEASPEVAMKIEGLIRYLRLSEEAFAEFESASQSRWAFYIALCLNSELPFVATEASHFFLDQFNNACSPVLKMDRLACKVGKFPHEVPPFALFDALSALLHSSTAEKIEAELKSPEGRHQALTILGKRVPMLGETLFADPDVEESESESDPISPPQETVDKAIAEAGRYAEKTRNAAAGALADLARHSPAQTPQTQPGKRDRATDAAAAETFAYVAETLVLLIDGTCWRWAFGAGGGTQERERLTEFLSLIASQAADARVPPVGPVSNRMIAVGSGPGPGPGLAALALPFSEAGAVPEEAGRRLSSKKGPMKKEEVRGGAKLIWGLAAGVSALCHTSYSMRMNAADARAINDFSRLLDSNLQAARSLLTCLRQLLDVSAEGSFWMSRLHKHMGGGGEGGGQSLGEWLLSSAELSMEAFVSTAAQYASGCLANKWGLLGSKPDFFSTPPRSEGVKCPPPAAAARESNPLQNMLVWQLAANPDHQSLPRVRKSLRGGSGAGLNEGREPEYDVVSVCFAGLDASLRLEAATTIARGGRLREGLPQRACCWFVPSVWSARVVWNKERGNEEFRGGVVPLALAFYHNGVAMCSDFLHMFRAICGNEPVTEREKGAMAELRGSLQVTLLSNIAQCCLRLGEKEQAAEAARKALKLDPRHEKSLLRLKKATDPE</sequence>